<sequence>MKKVIFDVDGVLLSEERYFDVSALTVWEWLYSPYYMGLANDSGLPLHGDDAWIAAVRDRVWAGDTLLSWLKAHGINSNWEMVHAFLITASWLMARQFREETGHLPPLSLKNLDEVKALGSLLADRAVPGAEEILLFWESHVESQVEGAALFACLRQAAEVEAGRELPFMNLDSSFFRMHQLAFQQWYLGDEVFPEIMHEKVYGAPKEGFLQKENPLGDAGDIRNMLKQLKAAGFSLGVATGRGAKEVEIPFRFFGWYEAFDPVYIATASDAEEVSAQYGNIPLGKPSPFLYLCAAYGRRTENYGAYITDGRIHASDEVYVIGDSYSDVLGARAAGARFIGVLTGLTGKAAAAMFEKEKAIYSENVLTAVWEHILKRA</sequence>
<dbReference type="InterPro" id="IPR050155">
    <property type="entry name" value="HAD-like_hydrolase_sf"/>
</dbReference>
<dbReference type="PANTHER" id="PTHR43434:SF1">
    <property type="entry name" value="PHOSPHOGLYCOLATE PHOSPHATASE"/>
    <property type="match status" value="1"/>
</dbReference>
<evidence type="ECO:0000313" key="2">
    <source>
        <dbReference type="Proteomes" id="UP000199689"/>
    </source>
</evidence>
<dbReference type="AlphaFoldDB" id="A0A1G5WKL8"/>
<dbReference type="PANTHER" id="PTHR43434">
    <property type="entry name" value="PHOSPHOGLYCOLATE PHOSPHATASE"/>
    <property type="match status" value="1"/>
</dbReference>
<organism evidence="1 2">
    <name type="scientific">Allisonella histaminiformans</name>
    <dbReference type="NCBI Taxonomy" id="209880"/>
    <lineage>
        <taxon>Bacteria</taxon>
        <taxon>Bacillati</taxon>
        <taxon>Bacillota</taxon>
        <taxon>Negativicutes</taxon>
        <taxon>Veillonellales</taxon>
        <taxon>Veillonellaceae</taxon>
        <taxon>Allisonella</taxon>
    </lineage>
</organism>
<accession>A0A1G5WKL8</accession>
<dbReference type="OrthoDB" id="2474611at2"/>
<dbReference type="InterPro" id="IPR023214">
    <property type="entry name" value="HAD_sf"/>
</dbReference>
<gene>
    <name evidence="1" type="ORF">SAMN02910343_01443</name>
</gene>
<dbReference type="GO" id="GO:0006281">
    <property type="term" value="P:DNA repair"/>
    <property type="evidence" value="ECO:0007669"/>
    <property type="project" value="TreeGrafter"/>
</dbReference>
<dbReference type="Pfam" id="PF13242">
    <property type="entry name" value="Hydrolase_like"/>
    <property type="match status" value="1"/>
</dbReference>
<name>A0A1G5WKL8_9FIRM</name>
<dbReference type="SFLD" id="SFLDS00003">
    <property type="entry name" value="Haloacid_Dehalogenase"/>
    <property type="match status" value="1"/>
</dbReference>
<dbReference type="SFLD" id="SFLDG01129">
    <property type="entry name" value="C1.5:_HAD__Beta-PGM__Phosphata"/>
    <property type="match status" value="1"/>
</dbReference>
<evidence type="ECO:0000313" key="1">
    <source>
        <dbReference type="EMBL" id="SDA58643.1"/>
    </source>
</evidence>
<dbReference type="SUPFAM" id="SSF56784">
    <property type="entry name" value="HAD-like"/>
    <property type="match status" value="1"/>
</dbReference>
<dbReference type="GO" id="GO:0008967">
    <property type="term" value="F:phosphoglycolate phosphatase activity"/>
    <property type="evidence" value="ECO:0007669"/>
    <property type="project" value="TreeGrafter"/>
</dbReference>
<dbReference type="GeneID" id="87756438"/>
<dbReference type="Proteomes" id="UP000199689">
    <property type="component" value="Unassembled WGS sequence"/>
</dbReference>
<dbReference type="RefSeq" id="WP_091365326.1">
    <property type="nucleotide sequence ID" value="NZ_FMXA01000023.1"/>
</dbReference>
<dbReference type="EMBL" id="FMXA01000023">
    <property type="protein sequence ID" value="SDA58643.1"/>
    <property type="molecule type" value="Genomic_DNA"/>
</dbReference>
<keyword evidence="2" id="KW-1185">Reference proteome</keyword>
<dbReference type="InterPro" id="IPR036412">
    <property type="entry name" value="HAD-like_sf"/>
</dbReference>
<dbReference type="Gene3D" id="3.40.50.1000">
    <property type="entry name" value="HAD superfamily/HAD-like"/>
    <property type="match status" value="1"/>
</dbReference>
<reference evidence="1 2" key="1">
    <citation type="submission" date="2016-10" db="EMBL/GenBank/DDBJ databases">
        <authorList>
            <person name="de Groot N.N."/>
        </authorList>
    </citation>
    <scope>NUCLEOTIDE SEQUENCE [LARGE SCALE GENOMIC DNA]</scope>
    <source>
        <strain evidence="1 2">DSM 15230</strain>
    </source>
</reference>
<proteinExistence type="predicted"/>
<dbReference type="STRING" id="209880.SAMN02910343_01443"/>
<protein>
    <submittedName>
        <fullName evidence="1">HAD-hyrolase-like</fullName>
    </submittedName>
</protein>
<dbReference type="CDD" id="cd01427">
    <property type="entry name" value="HAD_like"/>
    <property type="match status" value="1"/>
</dbReference>